<evidence type="ECO:0000313" key="2">
    <source>
        <dbReference type="Proteomes" id="UP001295462"/>
    </source>
</evidence>
<organism evidence="1 2">
    <name type="scientific">Vibrio jasicida</name>
    <dbReference type="NCBI Taxonomy" id="766224"/>
    <lineage>
        <taxon>Bacteria</taxon>
        <taxon>Pseudomonadati</taxon>
        <taxon>Pseudomonadota</taxon>
        <taxon>Gammaproteobacteria</taxon>
        <taxon>Vibrionales</taxon>
        <taxon>Vibrionaceae</taxon>
        <taxon>Vibrio</taxon>
    </lineage>
</organism>
<dbReference type="Proteomes" id="UP001295462">
    <property type="component" value="Unassembled WGS sequence"/>
</dbReference>
<accession>A0AAU9QG98</accession>
<proteinExistence type="predicted"/>
<dbReference type="EMBL" id="CAKMUD010000024">
    <property type="protein sequence ID" value="CAH1572478.1"/>
    <property type="molecule type" value="Genomic_DNA"/>
</dbReference>
<gene>
    <name evidence="1" type="ORF">THF1A12_120003</name>
</gene>
<sequence length="102" mass="11200">MLGASSGVPTKSHFVSAISLPKRGKKGGCLSMYQSSKGRTILPTVEWNGMEKCSRYSVIQIYTSKPTLNAFYTIAKLAHLDYNNKTIWSVGVQDGNSNIKKL</sequence>
<evidence type="ECO:0000313" key="1">
    <source>
        <dbReference type="EMBL" id="CAH1572478.1"/>
    </source>
</evidence>
<protein>
    <submittedName>
        <fullName evidence="1">Uncharacterized protein</fullName>
    </submittedName>
</protein>
<dbReference type="AlphaFoldDB" id="A0AAU9QG98"/>
<reference evidence="1" key="1">
    <citation type="submission" date="2022-01" db="EMBL/GenBank/DDBJ databases">
        <authorList>
            <person name="Lagorce A."/>
        </authorList>
    </citation>
    <scope>NUCLEOTIDE SEQUENCE</scope>
    <source>
        <strain evidence="1">Th15_F1_A12</strain>
    </source>
</reference>
<comment type="caution">
    <text evidence="1">The sequence shown here is derived from an EMBL/GenBank/DDBJ whole genome shotgun (WGS) entry which is preliminary data.</text>
</comment>
<name>A0AAU9QG98_9VIBR</name>